<name>A0A433TBS1_ELYCH</name>
<gene>
    <name evidence="2" type="ORF">EGW08_013229</name>
</gene>
<evidence type="ECO:0000256" key="1">
    <source>
        <dbReference type="SAM" id="SignalP"/>
    </source>
</evidence>
<feature type="non-terminal residue" evidence="2">
    <location>
        <position position="1"/>
    </location>
</feature>
<feature type="chain" id="PRO_5019006108" evidence="1">
    <location>
        <begin position="23"/>
        <end position="178"/>
    </location>
</feature>
<feature type="non-terminal residue" evidence="2">
    <location>
        <position position="178"/>
    </location>
</feature>
<dbReference type="EMBL" id="RQTK01000477">
    <property type="protein sequence ID" value="RUS79018.1"/>
    <property type="molecule type" value="Genomic_DNA"/>
</dbReference>
<dbReference type="AlphaFoldDB" id="A0A433TBS1"/>
<sequence>SIRLQLCLHQLLVLVDSSVQRGDDPTAYHPQLFTDLAYQPLVVGDQNNPALRRDKFGFNRLHVQMIRRLIKYEEVWTADKNDSNSGPFASEADVLPLDHRAPHRETDEPKTQTQTQLLTWEPARQQLDRVQGQVELVHVMLAEVADAEIPVGVAVSAARLHLPEQQFQQSCLPCTVVS</sequence>
<protein>
    <submittedName>
        <fullName evidence="2">Uncharacterized protein</fullName>
    </submittedName>
</protein>
<feature type="signal peptide" evidence="1">
    <location>
        <begin position="1"/>
        <end position="22"/>
    </location>
</feature>
<accession>A0A433TBS1</accession>
<organism evidence="2 3">
    <name type="scientific">Elysia chlorotica</name>
    <name type="common">Eastern emerald elysia</name>
    <name type="synonym">Sea slug</name>
    <dbReference type="NCBI Taxonomy" id="188477"/>
    <lineage>
        <taxon>Eukaryota</taxon>
        <taxon>Metazoa</taxon>
        <taxon>Spiralia</taxon>
        <taxon>Lophotrochozoa</taxon>
        <taxon>Mollusca</taxon>
        <taxon>Gastropoda</taxon>
        <taxon>Heterobranchia</taxon>
        <taxon>Euthyneura</taxon>
        <taxon>Panpulmonata</taxon>
        <taxon>Sacoglossa</taxon>
        <taxon>Placobranchoidea</taxon>
        <taxon>Plakobranchidae</taxon>
        <taxon>Elysia</taxon>
    </lineage>
</organism>
<dbReference type="Proteomes" id="UP000271974">
    <property type="component" value="Unassembled WGS sequence"/>
</dbReference>
<evidence type="ECO:0000313" key="2">
    <source>
        <dbReference type="EMBL" id="RUS79018.1"/>
    </source>
</evidence>
<reference evidence="2 3" key="1">
    <citation type="submission" date="2019-01" db="EMBL/GenBank/DDBJ databases">
        <title>A draft genome assembly of the solar-powered sea slug Elysia chlorotica.</title>
        <authorList>
            <person name="Cai H."/>
            <person name="Li Q."/>
            <person name="Fang X."/>
            <person name="Li J."/>
            <person name="Curtis N.E."/>
            <person name="Altenburger A."/>
            <person name="Shibata T."/>
            <person name="Feng M."/>
            <person name="Maeda T."/>
            <person name="Schwartz J.A."/>
            <person name="Shigenobu S."/>
            <person name="Lundholm N."/>
            <person name="Nishiyama T."/>
            <person name="Yang H."/>
            <person name="Hasebe M."/>
            <person name="Li S."/>
            <person name="Pierce S.K."/>
            <person name="Wang J."/>
        </authorList>
    </citation>
    <scope>NUCLEOTIDE SEQUENCE [LARGE SCALE GENOMIC DNA]</scope>
    <source>
        <strain evidence="2">EC2010</strain>
        <tissue evidence="2">Whole organism of an adult</tissue>
    </source>
</reference>
<keyword evidence="1" id="KW-0732">Signal</keyword>
<evidence type="ECO:0000313" key="3">
    <source>
        <dbReference type="Proteomes" id="UP000271974"/>
    </source>
</evidence>
<proteinExistence type="predicted"/>
<keyword evidence="3" id="KW-1185">Reference proteome</keyword>
<comment type="caution">
    <text evidence="2">The sequence shown here is derived from an EMBL/GenBank/DDBJ whole genome shotgun (WGS) entry which is preliminary data.</text>
</comment>